<dbReference type="InterPro" id="IPR014922">
    <property type="entry name" value="YdhG-like"/>
</dbReference>
<feature type="domain" description="YdhG-like" evidence="1">
    <location>
        <begin position="27"/>
        <end position="129"/>
    </location>
</feature>
<organism evidence="2 3">
    <name type="scientific">Henriciella barbarensis</name>
    <dbReference type="NCBI Taxonomy" id="86342"/>
    <lineage>
        <taxon>Bacteria</taxon>
        <taxon>Pseudomonadati</taxon>
        <taxon>Pseudomonadota</taxon>
        <taxon>Alphaproteobacteria</taxon>
        <taxon>Hyphomonadales</taxon>
        <taxon>Hyphomonadaceae</taxon>
        <taxon>Henriciella</taxon>
    </lineage>
</organism>
<evidence type="ECO:0000259" key="1">
    <source>
        <dbReference type="Pfam" id="PF08818"/>
    </source>
</evidence>
<evidence type="ECO:0000313" key="2">
    <source>
        <dbReference type="EMBL" id="RIJ20610.1"/>
    </source>
</evidence>
<proteinExistence type="predicted"/>
<dbReference type="Proteomes" id="UP000265431">
    <property type="component" value="Unassembled WGS sequence"/>
</dbReference>
<protein>
    <submittedName>
        <fullName evidence="2">DUF1801 domain-containing protein</fullName>
    </submittedName>
</protein>
<dbReference type="Pfam" id="PF08818">
    <property type="entry name" value="DUF1801"/>
    <property type="match status" value="1"/>
</dbReference>
<name>A0A399QP20_9PROT</name>
<reference evidence="2 3" key="1">
    <citation type="submission" date="2018-08" db="EMBL/GenBank/DDBJ databases">
        <title>Henriciella mobilis sp. nov., isolated from seawater.</title>
        <authorList>
            <person name="Cheng H."/>
            <person name="Wu Y.-H."/>
            <person name="Xu X.-W."/>
            <person name="Guo L.-L."/>
        </authorList>
    </citation>
    <scope>NUCLEOTIDE SEQUENCE [LARGE SCALE GENOMIC DNA]</scope>
    <source>
        <strain evidence="2 3">CCUG66934</strain>
    </source>
</reference>
<dbReference type="SUPFAM" id="SSF159888">
    <property type="entry name" value="YdhG-like"/>
    <property type="match status" value="1"/>
</dbReference>
<dbReference type="RefSeq" id="WP_119380927.1">
    <property type="nucleotide sequence ID" value="NZ_QWGB01000014.1"/>
</dbReference>
<accession>A0A399QP20</accession>
<comment type="caution">
    <text evidence="2">The sequence shown here is derived from an EMBL/GenBank/DDBJ whole genome shotgun (WGS) entry which is preliminary data.</text>
</comment>
<sequence length="144" mass="16592">MARAENKTRQTAQSPQEFVASVEHPVRRADAERLLEIFQTTTNLAPRMWGPSLIGYGRYAYKYESGREGEFFMTGFSPRKANLVIYVMPGYLDLEEKLARLGKHKIGKSCLYINKLADIDEAVLAEIIDFGLQYMRGKYETWEE</sequence>
<dbReference type="OrthoDB" id="5951444at2"/>
<dbReference type="EMBL" id="QWGB01000014">
    <property type="protein sequence ID" value="RIJ20610.1"/>
    <property type="molecule type" value="Genomic_DNA"/>
</dbReference>
<keyword evidence="3" id="KW-1185">Reference proteome</keyword>
<evidence type="ECO:0000313" key="3">
    <source>
        <dbReference type="Proteomes" id="UP000265431"/>
    </source>
</evidence>
<dbReference type="AlphaFoldDB" id="A0A399QP20"/>
<gene>
    <name evidence="2" type="ORF">D1224_16015</name>
</gene>